<organism evidence="2 3">
    <name type="scientific">Mycobacterium attenuatum</name>
    <dbReference type="NCBI Taxonomy" id="2341086"/>
    <lineage>
        <taxon>Bacteria</taxon>
        <taxon>Bacillati</taxon>
        <taxon>Actinomycetota</taxon>
        <taxon>Actinomycetes</taxon>
        <taxon>Mycobacteriales</taxon>
        <taxon>Mycobacteriaceae</taxon>
        <taxon>Mycobacterium</taxon>
    </lineage>
</organism>
<sequence>MNMRAAMPLRTVASSHSRGRAVNRNHGANDCRRPDLDVARALGVFPGALNCLTVCSVESHGTPELVAVENLHSGDPITDINGGGQRYIVLESKTVSDGCVVLELESRVDHRLQVIEKSFPTGYHVGRANHRIL</sequence>
<evidence type="ECO:0000313" key="2">
    <source>
        <dbReference type="EMBL" id="VBA31918.1"/>
    </source>
</evidence>
<dbReference type="AlphaFoldDB" id="A0A498PNZ4"/>
<dbReference type="Proteomes" id="UP000273307">
    <property type="component" value="Unassembled WGS sequence"/>
</dbReference>
<dbReference type="EMBL" id="UPHP01000002">
    <property type="protein sequence ID" value="VBA31918.1"/>
    <property type="molecule type" value="Genomic_DNA"/>
</dbReference>
<feature type="region of interest" description="Disordered" evidence="1">
    <location>
        <begin position="1"/>
        <end position="26"/>
    </location>
</feature>
<proteinExistence type="predicted"/>
<evidence type="ECO:0000313" key="3">
    <source>
        <dbReference type="Proteomes" id="UP000273307"/>
    </source>
</evidence>
<evidence type="ECO:0000256" key="1">
    <source>
        <dbReference type="SAM" id="MobiDB-lite"/>
    </source>
</evidence>
<protein>
    <submittedName>
        <fullName evidence="2">Uncharacterized protein</fullName>
    </submittedName>
</protein>
<reference evidence="2 3" key="1">
    <citation type="submission" date="2018-09" db="EMBL/GenBank/DDBJ databases">
        <authorList>
            <person name="Tagini F."/>
        </authorList>
    </citation>
    <scope>NUCLEOTIDE SEQUENCE [LARGE SCALE GENOMIC DNA]</scope>
    <source>
        <strain evidence="2 3">MK136</strain>
    </source>
</reference>
<accession>A0A498PNZ4</accession>
<keyword evidence="3" id="KW-1185">Reference proteome</keyword>
<name>A0A498PNZ4_9MYCO</name>
<gene>
    <name evidence="2" type="ORF">LAUMK136_00151</name>
</gene>